<reference evidence="3" key="3">
    <citation type="submission" date="2015-06" db="UniProtKB">
        <authorList>
            <consortium name="EnsemblMetazoa"/>
        </authorList>
    </citation>
    <scope>IDENTIFICATION</scope>
</reference>
<evidence type="ECO:0000256" key="1">
    <source>
        <dbReference type="SAM" id="MobiDB-lite"/>
    </source>
</evidence>
<reference evidence="4" key="1">
    <citation type="submission" date="2012-12" db="EMBL/GenBank/DDBJ databases">
        <authorList>
            <person name="Hellsten U."/>
            <person name="Grimwood J."/>
            <person name="Chapman J.A."/>
            <person name="Shapiro H."/>
            <person name="Aerts A."/>
            <person name="Otillar R.P."/>
            <person name="Terry A.Y."/>
            <person name="Boore J.L."/>
            <person name="Simakov O."/>
            <person name="Marletaz F."/>
            <person name="Cho S.-J."/>
            <person name="Edsinger-Gonzales E."/>
            <person name="Havlak P."/>
            <person name="Kuo D.-H."/>
            <person name="Larsson T."/>
            <person name="Lv J."/>
            <person name="Arendt D."/>
            <person name="Savage R."/>
            <person name="Osoegawa K."/>
            <person name="de Jong P."/>
            <person name="Lindberg D.R."/>
            <person name="Seaver E.C."/>
            <person name="Weisblat D.A."/>
            <person name="Putnam N.H."/>
            <person name="Grigoriev I.V."/>
            <person name="Rokhsar D.S."/>
        </authorList>
    </citation>
    <scope>NUCLEOTIDE SEQUENCE</scope>
</reference>
<proteinExistence type="predicted"/>
<dbReference type="GeneID" id="20200634"/>
<dbReference type="EnsemblMetazoa" id="HelroT164631">
    <property type="protein sequence ID" value="HelroP164631"/>
    <property type="gene ID" value="HelroG164631"/>
</dbReference>
<reference evidence="2 4" key="2">
    <citation type="journal article" date="2013" name="Nature">
        <title>Insights into bilaterian evolution from three spiralian genomes.</title>
        <authorList>
            <person name="Simakov O."/>
            <person name="Marletaz F."/>
            <person name="Cho S.J."/>
            <person name="Edsinger-Gonzales E."/>
            <person name="Havlak P."/>
            <person name="Hellsten U."/>
            <person name="Kuo D.H."/>
            <person name="Larsson T."/>
            <person name="Lv J."/>
            <person name="Arendt D."/>
            <person name="Savage R."/>
            <person name="Osoegawa K."/>
            <person name="de Jong P."/>
            <person name="Grimwood J."/>
            <person name="Chapman J.A."/>
            <person name="Shapiro H."/>
            <person name="Aerts A."/>
            <person name="Otillar R.P."/>
            <person name="Terry A.Y."/>
            <person name="Boore J.L."/>
            <person name="Grigoriev I.V."/>
            <person name="Lindberg D.R."/>
            <person name="Seaver E.C."/>
            <person name="Weisblat D.A."/>
            <person name="Putnam N.H."/>
            <person name="Rokhsar D.S."/>
        </authorList>
    </citation>
    <scope>NUCLEOTIDE SEQUENCE</scope>
</reference>
<organism evidence="3 4">
    <name type="scientific">Helobdella robusta</name>
    <name type="common">Californian leech</name>
    <dbReference type="NCBI Taxonomy" id="6412"/>
    <lineage>
        <taxon>Eukaryota</taxon>
        <taxon>Metazoa</taxon>
        <taxon>Spiralia</taxon>
        <taxon>Lophotrochozoa</taxon>
        <taxon>Annelida</taxon>
        <taxon>Clitellata</taxon>
        <taxon>Hirudinea</taxon>
        <taxon>Rhynchobdellida</taxon>
        <taxon>Glossiphoniidae</taxon>
        <taxon>Helobdella</taxon>
    </lineage>
</organism>
<dbReference type="EMBL" id="KB097639">
    <property type="protein sequence ID" value="ESN92558.1"/>
    <property type="molecule type" value="Genomic_DNA"/>
</dbReference>
<dbReference type="KEGG" id="hro:HELRODRAFT_164631"/>
<accession>T1EVN4</accession>
<dbReference type="Proteomes" id="UP000015101">
    <property type="component" value="Unassembled WGS sequence"/>
</dbReference>
<dbReference type="InParanoid" id="T1EVN4"/>
<evidence type="ECO:0000313" key="4">
    <source>
        <dbReference type="Proteomes" id="UP000015101"/>
    </source>
</evidence>
<dbReference type="EMBL" id="AMQM01001740">
    <property type="status" value="NOT_ANNOTATED_CDS"/>
    <property type="molecule type" value="Genomic_DNA"/>
</dbReference>
<protein>
    <submittedName>
        <fullName evidence="2 3">Uncharacterized protein</fullName>
    </submittedName>
</protein>
<feature type="region of interest" description="Disordered" evidence="1">
    <location>
        <begin position="88"/>
        <end position="112"/>
    </location>
</feature>
<dbReference type="RefSeq" id="XP_009028893.1">
    <property type="nucleotide sequence ID" value="XM_009030645.1"/>
</dbReference>
<dbReference type="HOGENOM" id="CLU_1043086_0_0_1"/>
<dbReference type="AlphaFoldDB" id="T1EVN4"/>
<dbReference type="CTD" id="20200634"/>
<keyword evidence="4" id="KW-1185">Reference proteome</keyword>
<name>T1EVN4_HELRO</name>
<gene>
    <name evidence="3" type="primary">20200634</name>
    <name evidence="2" type="ORF">HELRODRAFT_164631</name>
</gene>
<evidence type="ECO:0000313" key="2">
    <source>
        <dbReference type="EMBL" id="ESN92558.1"/>
    </source>
</evidence>
<sequence>MDSYRNVPAIPVCKTEYSRNRQLKTKPTNGKQFCNSFIAYLRELLRSENHLNFFIYNQQSKGPKTNKVKFVISADPYQRLDYVDPIKLKPKNRNSNKKNENETNASDDILPPTDSVNSYLNITDLDLADLEFPLDLYENKIRDEDILDLLDIDIPIFDNNTKTSFASNFNEICTDDNLYGDINNFNCNVSEDFYRINYADIRSTARKQLLSSRACRLRRLANHEANKIKLVGLRSEHAYMVAGNTDLYVQNELKLAAKKILEKNENL</sequence>
<evidence type="ECO:0000313" key="3">
    <source>
        <dbReference type="EnsemblMetazoa" id="HelroP164631"/>
    </source>
</evidence>